<proteinExistence type="predicted"/>
<feature type="compositionally biased region" description="Basic and acidic residues" evidence="1">
    <location>
        <begin position="103"/>
        <end position="116"/>
    </location>
</feature>
<reference evidence="2 3" key="1">
    <citation type="submission" date="2019-09" db="EMBL/GenBank/DDBJ databases">
        <authorList>
            <person name="Dittami M. S."/>
        </authorList>
    </citation>
    <scope>NUCLEOTIDE SEQUENCE [LARGE SCALE GENOMIC DNA]</scope>
    <source>
        <strain evidence="2">SPHINGO391</strain>
    </source>
</reference>
<dbReference type="AlphaFoldDB" id="A0A5E7Z2S4"/>
<name>A0A5E7Z2S4_9SPHN</name>
<evidence type="ECO:0000256" key="1">
    <source>
        <dbReference type="SAM" id="MobiDB-lite"/>
    </source>
</evidence>
<feature type="compositionally biased region" description="Polar residues" evidence="1">
    <location>
        <begin position="54"/>
        <end position="76"/>
    </location>
</feature>
<feature type="region of interest" description="Disordered" evidence="1">
    <location>
        <begin position="54"/>
        <end position="116"/>
    </location>
</feature>
<dbReference type="EMBL" id="CABVLI010000039">
    <property type="protein sequence ID" value="VVT13314.1"/>
    <property type="molecule type" value="Genomic_DNA"/>
</dbReference>
<organism evidence="2 3">
    <name type="scientific">Sphingomonas aurantiaca</name>
    <dbReference type="NCBI Taxonomy" id="185949"/>
    <lineage>
        <taxon>Bacteria</taxon>
        <taxon>Pseudomonadati</taxon>
        <taxon>Pseudomonadota</taxon>
        <taxon>Alphaproteobacteria</taxon>
        <taxon>Sphingomonadales</taxon>
        <taxon>Sphingomonadaceae</taxon>
        <taxon>Sphingomonas</taxon>
    </lineage>
</organism>
<evidence type="ECO:0000313" key="2">
    <source>
        <dbReference type="EMBL" id="VVT13314.1"/>
    </source>
</evidence>
<sequence length="116" mass="12723">MLLSAGSAALQHRWKLLPTFRHPDASQDPGLQDMPLLALSPDFRQDDVCGRGSLNLSTTSVPSPTTCISDVFSSSGKPRPPPRHPDESQDPELRDASLPARGPDVRQDDGRWVRLK</sequence>
<protein>
    <submittedName>
        <fullName evidence="2">Uncharacterized protein</fullName>
    </submittedName>
</protein>
<feature type="compositionally biased region" description="Basic and acidic residues" evidence="1">
    <location>
        <begin position="83"/>
        <end position="95"/>
    </location>
</feature>
<evidence type="ECO:0000313" key="3">
    <source>
        <dbReference type="Proteomes" id="UP000326857"/>
    </source>
</evidence>
<dbReference type="Proteomes" id="UP000326857">
    <property type="component" value="Unassembled WGS sequence"/>
</dbReference>
<gene>
    <name evidence="2" type="ORF">SPHINGO391_440098</name>
</gene>
<accession>A0A5E7Z2S4</accession>